<dbReference type="AlphaFoldDB" id="A0A8H7DA83"/>
<dbReference type="OrthoDB" id="2674421at2759"/>
<name>A0A8H7DA83_9AGAR</name>
<comment type="caution">
    <text evidence="2">The sequence shown here is derived from an EMBL/GenBank/DDBJ whole genome shotgun (WGS) entry which is preliminary data.</text>
</comment>
<feature type="transmembrane region" description="Helical" evidence="1">
    <location>
        <begin position="442"/>
        <end position="458"/>
    </location>
</feature>
<reference evidence="2" key="1">
    <citation type="submission" date="2020-05" db="EMBL/GenBank/DDBJ databases">
        <title>Mycena genomes resolve the evolution of fungal bioluminescence.</title>
        <authorList>
            <person name="Tsai I.J."/>
        </authorList>
    </citation>
    <scope>NUCLEOTIDE SEQUENCE</scope>
    <source>
        <strain evidence="2">CCC161011</strain>
    </source>
</reference>
<gene>
    <name evidence="2" type="ORF">MVEN_00329500</name>
</gene>
<keyword evidence="1" id="KW-0812">Transmembrane</keyword>
<feature type="transmembrane region" description="Helical" evidence="1">
    <location>
        <begin position="464"/>
        <end position="497"/>
    </location>
</feature>
<keyword evidence="1" id="KW-1133">Transmembrane helix</keyword>
<protein>
    <submittedName>
        <fullName evidence="2">Uncharacterized protein</fullName>
    </submittedName>
</protein>
<sequence length="532" mass="59867">MRRACAMRRHGLRDAPNVLEFDPYFANNAYATRTLCCSVINFPAQQQGHSNCASATTHGGRVRHIELNRSTCKYLQDYLCILCPSLLTCLSTGLLTSTQKVNFISAVKARFEVVTEAYLYRPETLDKVTHWIKKIEDLMADKKIPVSGQLELFIKIEDEDCAYYFVDHASRAESWLEGIDTDDLGLPPVVSLSQLNILCEELYWSHVEHFPMYTGLDRNAVDSLVCVFTHAICDQMTSQVSTFPYSQKECEAFVSLLRNSRDHLSDGNIVCTVGKNNSAVFITAKLTHHPLSPTMELNLYLTYYGQECSRLSRDQAVLYDSETKNQWVSTVASRISFKTADRYLAQLNDVFVDHLVYSEQWKSMVTGCLQDWRGASQGAFLGLMLHLFFVALTPSLSLAAASASLFVASFFGSTVLIHRYAPLQGICAAEAMDYLEAIQSPTFKFQFVALAFALPHALNLWGTLVLFVNCIFMLATCFGTDFAAGMSVVAILAFLLFQWTTSERFNMSLTSIHDKFRAKFSRNQDDLYTSEV</sequence>
<dbReference type="EMBL" id="JACAZI010000003">
    <property type="protein sequence ID" value="KAF7364603.1"/>
    <property type="molecule type" value="Genomic_DNA"/>
</dbReference>
<keyword evidence="1" id="KW-0472">Membrane</keyword>
<evidence type="ECO:0000313" key="2">
    <source>
        <dbReference type="EMBL" id="KAF7364603.1"/>
    </source>
</evidence>
<accession>A0A8H7DA83</accession>
<keyword evidence="3" id="KW-1185">Reference proteome</keyword>
<evidence type="ECO:0000313" key="3">
    <source>
        <dbReference type="Proteomes" id="UP000620124"/>
    </source>
</evidence>
<feature type="transmembrane region" description="Helical" evidence="1">
    <location>
        <begin position="372"/>
        <end position="392"/>
    </location>
</feature>
<proteinExistence type="predicted"/>
<dbReference type="Proteomes" id="UP000620124">
    <property type="component" value="Unassembled WGS sequence"/>
</dbReference>
<organism evidence="2 3">
    <name type="scientific">Mycena venus</name>
    <dbReference type="NCBI Taxonomy" id="2733690"/>
    <lineage>
        <taxon>Eukaryota</taxon>
        <taxon>Fungi</taxon>
        <taxon>Dikarya</taxon>
        <taxon>Basidiomycota</taxon>
        <taxon>Agaricomycotina</taxon>
        <taxon>Agaricomycetes</taxon>
        <taxon>Agaricomycetidae</taxon>
        <taxon>Agaricales</taxon>
        <taxon>Marasmiineae</taxon>
        <taxon>Mycenaceae</taxon>
        <taxon>Mycena</taxon>
    </lineage>
</organism>
<evidence type="ECO:0000256" key="1">
    <source>
        <dbReference type="SAM" id="Phobius"/>
    </source>
</evidence>